<reference evidence="2" key="2">
    <citation type="journal article" date="2021" name="PeerJ">
        <title>Extensive microbial diversity within the chicken gut microbiome revealed by metagenomics and culture.</title>
        <authorList>
            <person name="Gilroy R."/>
            <person name="Ravi A."/>
            <person name="Getino M."/>
            <person name="Pursley I."/>
            <person name="Horton D.L."/>
            <person name="Alikhan N.F."/>
            <person name="Baker D."/>
            <person name="Gharbi K."/>
            <person name="Hall N."/>
            <person name="Watson M."/>
            <person name="Adriaenssens E.M."/>
            <person name="Foster-Nyarko E."/>
            <person name="Jarju S."/>
            <person name="Secka A."/>
            <person name="Antonio M."/>
            <person name="Oren A."/>
            <person name="Chaudhuri R.R."/>
            <person name="La Ragione R."/>
            <person name="Hildebrand F."/>
            <person name="Pallen M.J."/>
        </authorList>
    </citation>
    <scope>NUCLEOTIDE SEQUENCE</scope>
    <source>
        <strain evidence="2">ChiSjej2B20-13462</strain>
    </source>
</reference>
<reference evidence="2" key="1">
    <citation type="submission" date="2020-10" db="EMBL/GenBank/DDBJ databases">
        <authorList>
            <person name="Gilroy R."/>
        </authorList>
    </citation>
    <scope>NUCLEOTIDE SEQUENCE</scope>
    <source>
        <strain evidence="2">ChiSjej2B20-13462</strain>
    </source>
</reference>
<sequence>MTDYEDILYLPHHVSPKRPPMSMEDRAAQFSPFAALTGYEAAIDAVIEDHTQPAPRTAVVRPMEPEPWEIDQAEIK</sequence>
<evidence type="ECO:0000256" key="1">
    <source>
        <dbReference type="SAM" id="MobiDB-lite"/>
    </source>
</evidence>
<name>A0A9D0Z798_9FIRM</name>
<feature type="compositionally biased region" description="Acidic residues" evidence="1">
    <location>
        <begin position="66"/>
        <end position="76"/>
    </location>
</feature>
<evidence type="ECO:0000313" key="3">
    <source>
        <dbReference type="Proteomes" id="UP000886874"/>
    </source>
</evidence>
<dbReference type="EMBL" id="DVFN01000129">
    <property type="protein sequence ID" value="HIQ70454.1"/>
    <property type="molecule type" value="Genomic_DNA"/>
</dbReference>
<comment type="caution">
    <text evidence="2">The sequence shown here is derived from an EMBL/GenBank/DDBJ whole genome shotgun (WGS) entry which is preliminary data.</text>
</comment>
<proteinExistence type="predicted"/>
<evidence type="ECO:0000313" key="2">
    <source>
        <dbReference type="EMBL" id="HIQ70454.1"/>
    </source>
</evidence>
<gene>
    <name evidence="2" type="ORF">IAA67_09010</name>
</gene>
<dbReference type="Proteomes" id="UP000886874">
    <property type="component" value="Unassembled WGS sequence"/>
</dbReference>
<organism evidence="2 3">
    <name type="scientific">Candidatus Avoscillospira stercorigallinarum</name>
    <dbReference type="NCBI Taxonomy" id="2840708"/>
    <lineage>
        <taxon>Bacteria</taxon>
        <taxon>Bacillati</taxon>
        <taxon>Bacillota</taxon>
        <taxon>Clostridia</taxon>
        <taxon>Eubacteriales</taxon>
        <taxon>Oscillospiraceae</taxon>
        <taxon>Oscillospiraceae incertae sedis</taxon>
        <taxon>Candidatus Avoscillospira</taxon>
    </lineage>
</organism>
<accession>A0A9D0Z798</accession>
<dbReference type="AlphaFoldDB" id="A0A9D0Z798"/>
<feature type="region of interest" description="Disordered" evidence="1">
    <location>
        <begin position="54"/>
        <end position="76"/>
    </location>
</feature>
<protein>
    <submittedName>
        <fullName evidence="2">Uncharacterized protein</fullName>
    </submittedName>
</protein>